<evidence type="ECO:0000313" key="6">
    <source>
        <dbReference type="Proteomes" id="UP000663889"/>
    </source>
</evidence>
<dbReference type="SUPFAM" id="SSF48619">
    <property type="entry name" value="Phospholipase A2, PLA2"/>
    <property type="match status" value="1"/>
</dbReference>
<dbReference type="Proteomes" id="UP000663889">
    <property type="component" value="Unassembled WGS sequence"/>
</dbReference>
<dbReference type="GO" id="GO:0006644">
    <property type="term" value="P:phospholipid metabolic process"/>
    <property type="evidence" value="ECO:0007669"/>
    <property type="project" value="InterPro"/>
</dbReference>
<dbReference type="InterPro" id="IPR036444">
    <property type="entry name" value="PLipase_A2_dom_sf"/>
</dbReference>
<dbReference type="EMBL" id="CAJNOO010001908">
    <property type="protein sequence ID" value="CAF1213451.1"/>
    <property type="molecule type" value="Genomic_DNA"/>
</dbReference>
<dbReference type="PANTHER" id="PTHR12824">
    <property type="entry name" value="GROUP XII SECRETORY PHOSPHOLIPASE A2 FAMILY MEMBER"/>
    <property type="match status" value="1"/>
</dbReference>
<evidence type="ECO:0000313" key="4">
    <source>
        <dbReference type="EMBL" id="CAF3567049.1"/>
    </source>
</evidence>
<organism evidence="2 6">
    <name type="scientific">Rotaria sordida</name>
    <dbReference type="NCBI Taxonomy" id="392033"/>
    <lineage>
        <taxon>Eukaryota</taxon>
        <taxon>Metazoa</taxon>
        <taxon>Spiralia</taxon>
        <taxon>Gnathifera</taxon>
        <taxon>Rotifera</taxon>
        <taxon>Eurotatoria</taxon>
        <taxon>Bdelloidea</taxon>
        <taxon>Philodinida</taxon>
        <taxon>Philodinidae</taxon>
        <taxon>Rotaria</taxon>
    </lineage>
</organism>
<feature type="signal peptide" evidence="1">
    <location>
        <begin position="1"/>
        <end position="19"/>
    </location>
</feature>
<name>A0A814STL5_9BILA</name>
<evidence type="ECO:0008006" key="7">
    <source>
        <dbReference type="Google" id="ProtNLM"/>
    </source>
</evidence>
<dbReference type="AlphaFoldDB" id="A0A814STL5"/>
<evidence type="ECO:0000313" key="2">
    <source>
        <dbReference type="EMBL" id="CAF1152393.1"/>
    </source>
</evidence>
<feature type="chain" id="PRO_5036225963" description="Group XIIA secretory phospholipase A2" evidence="1">
    <location>
        <begin position="20"/>
        <end position="139"/>
    </location>
</feature>
<dbReference type="InterPro" id="IPR010711">
    <property type="entry name" value="PLA2G12"/>
</dbReference>
<reference evidence="2" key="1">
    <citation type="submission" date="2021-02" db="EMBL/GenBank/DDBJ databases">
        <authorList>
            <person name="Nowell W R."/>
        </authorList>
    </citation>
    <scope>NUCLEOTIDE SEQUENCE</scope>
</reference>
<dbReference type="GO" id="GO:0004623">
    <property type="term" value="F:phospholipase A2 activity"/>
    <property type="evidence" value="ECO:0007669"/>
    <property type="project" value="InterPro"/>
</dbReference>
<dbReference type="Proteomes" id="UP000663874">
    <property type="component" value="Unassembled WGS sequence"/>
</dbReference>
<dbReference type="OrthoDB" id="3935740at2759"/>
<proteinExistence type="predicted"/>
<dbReference type="EMBL" id="CAJOAX010000989">
    <property type="protein sequence ID" value="CAF3674061.1"/>
    <property type="molecule type" value="Genomic_DNA"/>
</dbReference>
<evidence type="ECO:0000313" key="3">
    <source>
        <dbReference type="EMBL" id="CAF1213451.1"/>
    </source>
</evidence>
<dbReference type="Gene3D" id="1.20.90.10">
    <property type="entry name" value="Phospholipase A2 domain"/>
    <property type="match status" value="1"/>
</dbReference>
<dbReference type="Pfam" id="PF06951">
    <property type="entry name" value="PLA2G12"/>
    <property type="match status" value="1"/>
</dbReference>
<dbReference type="EMBL" id="CAJOBE010000096">
    <property type="protein sequence ID" value="CAF3567049.1"/>
    <property type="molecule type" value="Genomic_DNA"/>
</dbReference>
<dbReference type="GO" id="GO:0050482">
    <property type="term" value="P:arachidonate secretion"/>
    <property type="evidence" value="ECO:0007669"/>
    <property type="project" value="InterPro"/>
</dbReference>
<dbReference type="PANTHER" id="PTHR12824:SF8">
    <property type="entry name" value="GXIVSPLA2, ISOFORM A"/>
    <property type="match status" value="1"/>
</dbReference>
<evidence type="ECO:0000256" key="1">
    <source>
        <dbReference type="SAM" id="SignalP"/>
    </source>
</evidence>
<dbReference type="GO" id="GO:0005576">
    <property type="term" value="C:extracellular region"/>
    <property type="evidence" value="ECO:0007669"/>
    <property type="project" value="InterPro"/>
</dbReference>
<accession>A0A814STL5</accession>
<dbReference type="EMBL" id="CAJNOU010001107">
    <property type="protein sequence ID" value="CAF1152393.1"/>
    <property type="molecule type" value="Genomic_DNA"/>
</dbReference>
<sequence length="139" mass="15850">MLLLFILSFFVLSLHSLNGASNRFRRQANGCGPVTLNIDTFLRNIGEDILIVCCNEHDLCYDTCGKTQMICDTTFLHCMIEACQHLLSSSNINRCQNVARILFWFVFFGGQSSYQQAQQQHHCIISKQIKNNTLVETVK</sequence>
<dbReference type="Proteomes" id="UP000663882">
    <property type="component" value="Unassembled WGS sequence"/>
</dbReference>
<comment type="caution">
    <text evidence="2">The sequence shown here is derived from an EMBL/GenBank/DDBJ whole genome shotgun (WGS) entry which is preliminary data.</text>
</comment>
<dbReference type="GO" id="GO:0016042">
    <property type="term" value="P:lipid catabolic process"/>
    <property type="evidence" value="ECO:0007669"/>
    <property type="project" value="InterPro"/>
</dbReference>
<keyword evidence="1" id="KW-0732">Signal</keyword>
<protein>
    <recommendedName>
        <fullName evidence="7">Group XIIA secretory phospholipase A2</fullName>
    </recommendedName>
</protein>
<gene>
    <name evidence="4" type="ORF">FNK824_LOCUS1748</name>
    <name evidence="5" type="ORF">OTI717_LOCUS10766</name>
    <name evidence="3" type="ORF">RFH988_LOCUS25249</name>
    <name evidence="2" type="ORF">SEV965_LOCUS18524</name>
</gene>
<dbReference type="Proteomes" id="UP000663823">
    <property type="component" value="Unassembled WGS sequence"/>
</dbReference>
<evidence type="ECO:0000313" key="5">
    <source>
        <dbReference type="EMBL" id="CAF3674061.1"/>
    </source>
</evidence>
<dbReference type="GO" id="GO:0005509">
    <property type="term" value="F:calcium ion binding"/>
    <property type="evidence" value="ECO:0007669"/>
    <property type="project" value="InterPro"/>
</dbReference>